<evidence type="ECO:0000256" key="4">
    <source>
        <dbReference type="ARBA" id="ARBA00022755"/>
    </source>
</evidence>
<keyword evidence="9 10" id="KW-0511">Multifunctional enzyme</keyword>
<dbReference type="InterPro" id="IPR000672">
    <property type="entry name" value="THF_DH/CycHdrlase"/>
</dbReference>
<dbReference type="FunFam" id="3.40.50.720:FF:000006">
    <property type="entry name" value="Bifunctional protein FolD"/>
    <property type="match status" value="1"/>
</dbReference>
<evidence type="ECO:0000256" key="2">
    <source>
        <dbReference type="ARBA" id="ARBA00011738"/>
    </source>
</evidence>
<gene>
    <name evidence="10" type="primary">folD</name>
    <name evidence="13" type="ORF">UT34_C0002G0070</name>
</gene>
<reference evidence="13 14" key="1">
    <citation type="journal article" date="2015" name="Nature">
        <title>rRNA introns, odd ribosomes, and small enigmatic genomes across a large radiation of phyla.</title>
        <authorList>
            <person name="Brown C.T."/>
            <person name="Hug L.A."/>
            <person name="Thomas B.C."/>
            <person name="Sharon I."/>
            <person name="Castelle C.J."/>
            <person name="Singh A."/>
            <person name="Wilkins M.J."/>
            <person name="Williams K.H."/>
            <person name="Banfield J.F."/>
        </authorList>
    </citation>
    <scope>NUCLEOTIDE SEQUENCE [LARGE SCALE GENOMIC DNA]</scope>
</reference>
<evidence type="ECO:0000256" key="7">
    <source>
        <dbReference type="ARBA" id="ARBA00023002"/>
    </source>
</evidence>
<feature type="binding site" evidence="10">
    <location>
        <position position="185"/>
    </location>
    <ligand>
        <name>NADP(+)</name>
        <dbReference type="ChEBI" id="CHEBI:58349"/>
    </ligand>
</feature>
<dbReference type="GO" id="GO:0000105">
    <property type="term" value="P:L-histidine biosynthetic process"/>
    <property type="evidence" value="ECO:0007669"/>
    <property type="project" value="UniProtKB-KW"/>
</dbReference>
<dbReference type="InterPro" id="IPR020867">
    <property type="entry name" value="THF_DH/CycHdrlase_CS"/>
</dbReference>
<keyword evidence="4 10" id="KW-0658">Purine biosynthesis</keyword>
<dbReference type="EMBL" id="LBWK01000002">
    <property type="protein sequence ID" value="KKR05563.1"/>
    <property type="molecule type" value="Genomic_DNA"/>
</dbReference>
<evidence type="ECO:0000256" key="5">
    <source>
        <dbReference type="ARBA" id="ARBA00022801"/>
    </source>
</evidence>
<dbReference type="InterPro" id="IPR046346">
    <property type="entry name" value="Aminoacid_DH-like_N_sf"/>
</dbReference>
<keyword evidence="5 10" id="KW-0378">Hydrolase</keyword>
<accession>A0A0G0MQZ8</accession>
<keyword evidence="10" id="KW-0368">Histidine biosynthesis</keyword>
<feature type="domain" description="Tetrahydrofolate dehydrogenase/cyclohydrolase catalytic" evidence="11">
    <location>
        <begin position="5"/>
        <end position="114"/>
    </location>
</feature>
<dbReference type="InterPro" id="IPR036291">
    <property type="entry name" value="NAD(P)-bd_dom_sf"/>
</dbReference>
<comment type="pathway">
    <text evidence="1 10">One-carbon metabolism; tetrahydrofolate interconversion.</text>
</comment>
<dbReference type="PATRIC" id="fig|1619100.3.peg.616"/>
<proteinExistence type="inferred from homology"/>
<dbReference type="GO" id="GO:0009086">
    <property type="term" value="P:methionine biosynthetic process"/>
    <property type="evidence" value="ECO:0007669"/>
    <property type="project" value="UniProtKB-KW"/>
</dbReference>
<evidence type="ECO:0000313" key="14">
    <source>
        <dbReference type="Proteomes" id="UP000034799"/>
    </source>
</evidence>
<evidence type="ECO:0000256" key="8">
    <source>
        <dbReference type="ARBA" id="ARBA00023167"/>
    </source>
</evidence>
<feature type="binding site" evidence="10">
    <location>
        <begin position="160"/>
        <end position="162"/>
    </location>
    <ligand>
        <name>NADP(+)</name>
        <dbReference type="ChEBI" id="CHEBI:58349"/>
    </ligand>
</feature>
<dbReference type="SUPFAM" id="SSF53223">
    <property type="entry name" value="Aminoacid dehydrogenase-like, N-terminal domain"/>
    <property type="match status" value="1"/>
</dbReference>
<evidence type="ECO:0000259" key="11">
    <source>
        <dbReference type="Pfam" id="PF00763"/>
    </source>
</evidence>
<comment type="subunit">
    <text evidence="2 10">Homodimer.</text>
</comment>
<dbReference type="PRINTS" id="PR00085">
    <property type="entry name" value="THFDHDRGNASE"/>
</dbReference>
<dbReference type="HAMAP" id="MF_01576">
    <property type="entry name" value="THF_DHG_CYH"/>
    <property type="match status" value="1"/>
</dbReference>
<organism evidence="13 14">
    <name type="scientific">candidate division WS6 bacterium GW2011_GWF2_39_15</name>
    <dbReference type="NCBI Taxonomy" id="1619100"/>
    <lineage>
        <taxon>Bacteria</taxon>
        <taxon>Candidatus Dojkabacteria</taxon>
    </lineage>
</organism>
<evidence type="ECO:0000256" key="6">
    <source>
        <dbReference type="ARBA" id="ARBA00022857"/>
    </source>
</evidence>
<keyword evidence="6 10" id="KW-0521">NADP</keyword>
<protein>
    <recommendedName>
        <fullName evidence="10">Bifunctional protein FolD</fullName>
    </recommendedName>
    <domain>
        <recommendedName>
            <fullName evidence="10">Methylenetetrahydrofolate dehydrogenase</fullName>
            <ecNumber evidence="10">1.5.1.5</ecNumber>
        </recommendedName>
    </domain>
    <domain>
        <recommendedName>
            <fullName evidence="10">Methenyltetrahydrofolate cyclohydrolase</fullName>
            <ecNumber evidence="10">3.5.4.9</ecNumber>
        </recommendedName>
    </domain>
</protein>
<dbReference type="GO" id="GO:0004477">
    <property type="term" value="F:methenyltetrahydrofolate cyclohydrolase activity"/>
    <property type="evidence" value="ECO:0007669"/>
    <property type="project" value="UniProtKB-UniRule"/>
</dbReference>
<keyword evidence="7 10" id="KW-0560">Oxidoreductase</keyword>
<comment type="catalytic activity">
    <reaction evidence="10">
        <text>(6R)-5,10-methenyltetrahydrofolate + H2O = (6R)-10-formyltetrahydrofolate + H(+)</text>
        <dbReference type="Rhea" id="RHEA:23700"/>
        <dbReference type="ChEBI" id="CHEBI:15377"/>
        <dbReference type="ChEBI" id="CHEBI:15378"/>
        <dbReference type="ChEBI" id="CHEBI:57455"/>
        <dbReference type="ChEBI" id="CHEBI:195366"/>
        <dbReference type="EC" id="3.5.4.9"/>
    </reaction>
</comment>
<dbReference type="Gene3D" id="3.40.50.10860">
    <property type="entry name" value="Leucine Dehydrogenase, chain A, domain 1"/>
    <property type="match status" value="1"/>
</dbReference>
<dbReference type="PANTHER" id="PTHR48099:SF5">
    <property type="entry name" value="C-1-TETRAHYDROFOLATE SYNTHASE, CYTOPLASMIC"/>
    <property type="match status" value="1"/>
</dbReference>
<dbReference type="InterPro" id="IPR020631">
    <property type="entry name" value="THF_DH/CycHdrlase_NAD-bd_dom"/>
</dbReference>
<dbReference type="Pfam" id="PF00763">
    <property type="entry name" value="THF_DHG_CYH"/>
    <property type="match status" value="1"/>
</dbReference>
<evidence type="ECO:0000313" key="13">
    <source>
        <dbReference type="EMBL" id="KKR05563.1"/>
    </source>
</evidence>
<evidence type="ECO:0000256" key="3">
    <source>
        <dbReference type="ARBA" id="ARBA00022563"/>
    </source>
</evidence>
<dbReference type="UniPathway" id="UPA00193"/>
<feature type="domain" description="Tetrahydrofolate dehydrogenase/cyclohydrolase NAD(P)-binding" evidence="12">
    <location>
        <begin position="135"/>
        <end position="273"/>
    </location>
</feature>
<evidence type="ECO:0000256" key="10">
    <source>
        <dbReference type="HAMAP-Rule" id="MF_01576"/>
    </source>
</evidence>
<name>A0A0G0MQZ8_9BACT</name>
<comment type="function">
    <text evidence="10">Catalyzes the oxidation of 5,10-methylenetetrahydrofolate to 5,10-methenyltetrahydrofolate and then the hydrolysis of 5,10-methenyltetrahydrofolate to 10-formyltetrahydrofolate.</text>
</comment>
<dbReference type="CDD" id="cd01080">
    <property type="entry name" value="NAD_bind_m-THF_DH_Cyclohyd"/>
    <property type="match status" value="1"/>
</dbReference>
<dbReference type="PROSITE" id="PS00767">
    <property type="entry name" value="THF_DHG_CYH_2"/>
    <property type="match status" value="1"/>
</dbReference>
<dbReference type="GO" id="GO:0004488">
    <property type="term" value="F:methylenetetrahydrofolate dehydrogenase (NADP+) activity"/>
    <property type="evidence" value="ECO:0007669"/>
    <property type="project" value="UniProtKB-UniRule"/>
</dbReference>
<dbReference type="STRING" id="1619100.UT34_C0002G0070"/>
<keyword evidence="3 10" id="KW-0554">One-carbon metabolism</keyword>
<dbReference type="InterPro" id="IPR020630">
    <property type="entry name" value="THF_DH/CycHdrlase_cat_dom"/>
</dbReference>
<keyword evidence="10" id="KW-0028">Amino-acid biosynthesis</keyword>
<feature type="binding site" evidence="10">
    <location>
        <position position="226"/>
    </location>
    <ligand>
        <name>NADP(+)</name>
        <dbReference type="ChEBI" id="CHEBI:58349"/>
    </ligand>
</feature>
<keyword evidence="8 10" id="KW-0486">Methionine biosynthesis</keyword>
<evidence type="ECO:0000259" key="12">
    <source>
        <dbReference type="Pfam" id="PF02882"/>
    </source>
</evidence>
<dbReference type="PANTHER" id="PTHR48099">
    <property type="entry name" value="C-1-TETRAHYDROFOLATE SYNTHASE, CYTOPLASMIC-RELATED"/>
    <property type="match status" value="1"/>
</dbReference>
<dbReference type="AlphaFoldDB" id="A0A0G0MQZ8"/>
<dbReference type="Proteomes" id="UP000034799">
    <property type="component" value="Unassembled WGS sequence"/>
</dbReference>
<dbReference type="Gene3D" id="3.40.50.720">
    <property type="entry name" value="NAD(P)-binding Rossmann-like Domain"/>
    <property type="match status" value="1"/>
</dbReference>
<dbReference type="SUPFAM" id="SSF51735">
    <property type="entry name" value="NAD(P)-binding Rossmann-fold domains"/>
    <property type="match status" value="1"/>
</dbReference>
<comment type="catalytic activity">
    <reaction evidence="10">
        <text>(6R)-5,10-methylene-5,6,7,8-tetrahydrofolate + NADP(+) = (6R)-5,10-methenyltetrahydrofolate + NADPH</text>
        <dbReference type="Rhea" id="RHEA:22812"/>
        <dbReference type="ChEBI" id="CHEBI:15636"/>
        <dbReference type="ChEBI" id="CHEBI:57455"/>
        <dbReference type="ChEBI" id="CHEBI:57783"/>
        <dbReference type="ChEBI" id="CHEBI:58349"/>
        <dbReference type="EC" id="1.5.1.5"/>
    </reaction>
</comment>
<evidence type="ECO:0000256" key="1">
    <source>
        <dbReference type="ARBA" id="ARBA00004777"/>
    </source>
</evidence>
<dbReference type="EC" id="3.5.4.9" evidence="10"/>
<dbReference type="GO" id="GO:0035999">
    <property type="term" value="P:tetrahydrofolate interconversion"/>
    <property type="evidence" value="ECO:0007669"/>
    <property type="project" value="UniProtKB-UniRule"/>
</dbReference>
<dbReference type="Pfam" id="PF02882">
    <property type="entry name" value="THF_DHG_CYH_C"/>
    <property type="match status" value="1"/>
</dbReference>
<comment type="caution">
    <text evidence="13">The sequence shown here is derived from an EMBL/GenBank/DDBJ whole genome shotgun (WGS) entry which is preliminary data.</text>
</comment>
<evidence type="ECO:0000256" key="9">
    <source>
        <dbReference type="ARBA" id="ARBA00023268"/>
    </source>
</evidence>
<dbReference type="EC" id="1.5.1.5" evidence="10"/>
<comment type="similarity">
    <text evidence="10">Belongs to the tetrahydrofolate dehydrogenase/cyclohydrolase family.</text>
</comment>
<sequence>MVQILDGRKISKEIAQELKEKISSLPFKPRLDIVQVGKDYATSLYVGIKKKVGEDIGVEVVVHEFDYSIETKDLIEEINKIEKASNGILVQLPLPDHIDTKRVLDRVDIRLDVDGLNSATLEKLRRNESDATPSATALGVITLLKRSGIELNGKSACVIGNSIEVGQPLSAMFKNEGCDVTVCDINTPNTKELSMEADIVTVAVGKVEIVTKEWVKEGAIVVDIGINRVGDRIVGDVKYEEVKEIASFITPVPGGVGPMTVVSLFSNLVKLSSANE</sequence>
<dbReference type="GO" id="GO:0005829">
    <property type="term" value="C:cytosol"/>
    <property type="evidence" value="ECO:0007669"/>
    <property type="project" value="TreeGrafter"/>
</dbReference>
<dbReference type="GO" id="GO:0006164">
    <property type="term" value="P:purine nucleotide biosynthetic process"/>
    <property type="evidence" value="ECO:0007669"/>
    <property type="project" value="UniProtKB-KW"/>
</dbReference>